<dbReference type="eggNOG" id="ENOG5030GRH">
    <property type="taxonomic scope" value="Bacteria"/>
</dbReference>
<dbReference type="RefSeq" id="WP_058117521.1">
    <property type="nucleotide sequence ID" value="NZ_CP011307.1"/>
</dbReference>
<evidence type="ECO:0000313" key="2">
    <source>
        <dbReference type="Proteomes" id="UP000064844"/>
    </source>
</evidence>
<dbReference type="AlphaFoldDB" id="A0A0S2W300"/>
<name>A0A0S2W300_9FIRM</name>
<sequence>MANLTSKELSALEDQLGFEKVLCCKYQAAEQECMEQDLKTCFRQYAEKHKQNYDCLLTYLN</sequence>
<evidence type="ECO:0000313" key="1">
    <source>
        <dbReference type="EMBL" id="ALP93724.1"/>
    </source>
</evidence>
<reference evidence="2" key="2">
    <citation type="submission" date="2015-04" db="EMBL/GenBank/DDBJ databases">
        <title>A butyrogenic pathway from the amino acid lysine in a human gut commensal.</title>
        <authorList>
            <person name="de Vos W.M."/>
            <person name="Bui N.T.P."/>
            <person name="Plugge C.M."/>
            <person name="Ritari J."/>
        </authorList>
    </citation>
    <scope>NUCLEOTIDE SEQUENCE [LARGE SCALE GENOMIC DNA]</scope>
    <source>
        <strain evidence="2">AF211</strain>
    </source>
</reference>
<dbReference type="PATRIC" id="fig|1297617.4.peg.1365"/>
<dbReference type="KEGG" id="ibu:IB211_01331"/>
<protein>
    <recommendedName>
        <fullName evidence="3">Spore coat protein</fullName>
    </recommendedName>
</protein>
<keyword evidence="2" id="KW-1185">Reference proteome</keyword>
<proteinExistence type="predicted"/>
<dbReference type="STRING" id="1297617.IB211_01331"/>
<organism evidence="1 2">
    <name type="scientific">Intestinimonas butyriciproducens</name>
    <dbReference type="NCBI Taxonomy" id="1297617"/>
    <lineage>
        <taxon>Bacteria</taxon>
        <taxon>Bacillati</taxon>
        <taxon>Bacillota</taxon>
        <taxon>Clostridia</taxon>
        <taxon>Eubacteriales</taxon>
        <taxon>Intestinimonas</taxon>
    </lineage>
</organism>
<evidence type="ECO:0008006" key="3">
    <source>
        <dbReference type="Google" id="ProtNLM"/>
    </source>
</evidence>
<reference evidence="1 2" key="1">
    <citation type="journal article" date="2015" name="Nat. Commun.">
        <title>Production of butyrate from lysine and the Amadori product fructoselysine by a human gut commensal.</title>
        <authorList>
            <person name="Bui T.P."/>
            <person name="Ritari J."/>
            <person name="Boeren S."/>
            <person name="de Waard P."/>
            <person name="Plugge C.M."/>
            <person name="de Vos W.M."/>
        </authorList>
    </citation>
    <scope>NUCLEOTIDE SEQUENCE [LARGE SCALE GENOMIC DNA]</scope>
    <source>
        <strain evidence="1 2">AF211</strain>
    </source>
</reference>
<dbReference type="Proteomes" id="UP000064844">
    <property type="component" value="Chromosome"/>
</dbReference>
<accession>A0A0S2W300</accession>
<dbReference type="EMBL" id="CP011307">
    <property type="protein sequence ID" value="ALP93724.1"/>
    <property type="molecule type" value="Genomic_DNA"/>
</dbReference>
<gene>
    <name evidence="1" type="ORF">IB211_01331</name>
</gene>